<protein>
    <submittedName>
        <fullName evidence="2">Uncharacterized protein</fullName>
    </submittedName>
</protein>
<keyword evidence="1" id="KW-0812">Transmembrane</keyword>
<evidence type="ECO:0000313" key="2">
    <source>
        <dbReference type="EMBL" id="MDF9627833.1"/>
    </source>
</evidence>
<organism evidence="2 3">
    <name type="scientific">Mesomycoplasma ovipneumoniae</name>
    <dbReference type="NCBI Taxonomy" id="29562"/>
    <lineage>
        <taxon>Bacteria</taxon>
        <taxon>Bacillati</taxon>
        <taxon>Mycoplasmatota</taxon>
        <taxon>Mycoplasmoidales</taxon>
        <taxon>Metamycoplasmataceae</taxon>
        <taxon>Mesomycoplasma</taxon>
    </lineage>
</organism>
<gene>
    <name evidence="2" type="ORF">P5716_02460</name>
</gene>
<sequence length="139" mass="16931">MKTSSLKKKIFSNEEWWGIYRKYLLMQIHGKKQHHQKEMPQTCNILVNINSIFQNPWLFENYTIFLAFQKNLAKIKFCTVITRTFKRHFPKIFQFWSFIDFVFCKTVVTWPIFAILAKIKFYAVVLRTFKALFPKIFQF</sequence>
<reference evidence="2" key="1">
    <citation type="submission" date="2023-03" db="EMBL/GenBank/DDBJ databases">
        <title>Comparative genome analysis of Brazilian Mesomycoplasma ovipneumoniae isolated from healthy and pneumonic sheep.</title>
        <authorList>
            <person name="Gaeta N."/>
            <person name="Timenetsky J."/>
            <person name="Ganda E."/>
            <person name="Gregory L."/>
        </authorList>
    </citation>
    <scope>NUCLEOTIDE SEQUENCE</scope>
    <source>
        <strain evidence="2">USP-SP475</strain>
    </source>
</reference>
<dbReference type="RefSeq" id="WP_277446778.1">
    <property type="nucleotide sequence ID" value="NZ_JARPQC010000004.1"/>
</dbReference>
<dbReference type="Proteomes" id="UP001176114">
    <property type="component" value="Unassembled WGS sequence"/>
</dbReference>
<evidence type="ECO:0000256" key="1">
    <source>
        <dbReference type="SAM" id="Phobius"/>
    </source>
</evidence>
<keyword evidence="1" id="KW-1133">Transmembrane helix</keyword>
<dbReference type="EMBL" id="JARPQC010000004">
    <property type="protein sequence ID" value="MDF9627833.1"/>
    <property type="molecule type" value="Genomic_DNA"/>
</dbReference>
<comment type="caution">
    <text evidence="2">The sequence shown here is derived from an EMBL/GenBank/DDBJ whole genome shotgun (WGS) entry which is preliminary data.</text>
</comment>
<evidence type="ECO:0000313" key="3">
    <source>
        <dbReference type="Proteomes" id="UP001176114"/>
    </source>
</evidence>
<accession>A0AAW6Q520</accession>
<dbReference type="AlphaFoldDB" id="A0AAW6Q520"/>
<feature type="transmembrane region" description="Helical" evidence="1">
    <location>
        <begin position="95"/>
        <end position="117"/>
    </location>
</feature>
<proteinExistence type="predicted"/>
<keyword evidence="1" id="KW-0472">Membrane</keyword>
<name>A0AAW6Q520_9BACT</name>